<accession>A0A812W0P1</accession>
<gene>
    <name evidence="1" type="ORF">SPIL2461_LOCUS17481</name>
</gene>
<dbReference type="Proteomes" id="UP000649617">
    <property type="component" value="Unassembled WGS sequence"/>
</dbReference>
<feature type="non-terminal residue" evidence="1">
    <location>
        <position position="120"/>
    </location>
</feature>
<reference evidence="1" key="1">
    <citation type="submission" date="2021-02" db="EMBL/GenBank/DDBJ databases">
        <authorList>
            <person name="Dougan E. K."/>
            <person name="Rhodes N."/>
            <person name="Thang M."/>
            <person name="Chan C."/>
        </authorList>
    </citation>
    <scope>NUCLEOTIDE SEQUENCE</scope>
</reference>
<proteinExistence type="predicted"/>
<evidence type="ECO:0000313" key="2">
    <source>
        <dbReference type="Proteomes" id="UP000649617"/>
    </source>
</evidence>
<keyword evidence="2" id="KW-1185">Reference proteome</keyword>
<protein>
    <submittedName>
        <fullName evidence="1">Uncharacterized protein</fullName>
    </submittedName>
</protein>
<comment type="caution">
    <text evidence="1">The sequence shown here is derived from an EMBL/GenBank/DDBJ whole genome shotgun (WGS) entry which is preliminary data.</text>
</comment>
<dbReference type="AlphaFoldDB" id="A0A812W0P1"/>
<name>A0A812W0P1_SYMPI</name>
<dbReference type="EMBL" id="CAJNIZ010043193">
    <property type="protein sequence ID" value="CAE7653131.1"/>
    <property type="molecule type" value="Genomic_DNA"/>
</dbReference>
<organism evidence="1 2">
    <name type="scientific">Symbiodinium pilosum</name>
    <name type="common">Dinoflagellate</name>
    <dbReference type="NCBI Taxonomy" id="2952"/>
    <lineage>
        <taxon>Eukaryota</taxon>
        <taxon>Sar</taxon>
        <taxon>Alveolata</taxon>
        <taxon>Dinophyceae</taxon>
        <taxon>Suessiales</taxon>
        <taxon>Symbiodiniaceae</taxon>
        <taxon>Symbiodinium</taxon>
    </lineage>
</organism>
<sequence>PAVRAVTLRKLEGDQLASPAVAAERLRARLEAFEASRLEADPLMTAERRKALEATWPRDSSLERVTVSLDKAYDLLFTESEKREYSRSDFQTDLATFRRSSDCNDSLSLDEAVDFLQEMQ</sequence>
<evidence type="ECO:0000313" key="1">
    <source>
        <dbReference type="EMBL" id="CAE7653131.1"/>
    </source>
</evidence>